<evidence type="ECO:0000256" key="8">
    <source>
        <dbReference type="PROSITE-ProRule" id="PRU00043"/>
    </source>
</evidence>
<dbReference type="PROSITE" id="PS50268">
    <property type="entry name" value="CADHERIN_2"/>
    <property type="match status" value="1"/>
</dbReference>
<dbReference type="SUPFAM" id="SSF49313">
    <property type="entry name" value="Cadherin-like"/>
    <property type="match status" value="2"/>
</dbReference>
<proteinExistence type="predicted"/>
<dbReference type="GO" id="GO:0005886">
    <property type="term" value="C:plasma membrane"/>
    <property type="evidence" value="ECO:0007669"/>
    <property type="project" value="InterPro"/>
</dbReference>
<dbReference type="PRINTS" id="PR00205">
    <property type="entry name" value="CADHERIN"/>
</dbReference>
<dbReference type="WBParaSite" id="GPUH_0000682201-mRNA-1">
    <property type="protein sequence ID" value="GPUH_0000682201-mRNA-1"/>
    <property type="gene ID" value="GPUH_0000682201"/>
</dbReference>
<evidence type="ECO:0000256" key="7">
    <source>
        <dbReference type="ARBA" id="ARBA00023180"/>
    </source>
</evidence>
<evidence type="ECO:0000256" key="1">
    <source>
        <dbReference type="ARBA" id="ARBA00004167"/>
    </source>
</evidence>
<gene>
    <name evidence="10" type="ORF">GPUH_LOCUS6814</name>
</gene>
<evidence type="ECO:0000256" key="4">
    <source>
        <dbReference type="ARBA" id="ARBA00022837"/>
    </source>
</evidence>
<dbReference type="Gene3D" id="2.60.40.60">
    <property type="entry name" value="Cadherins"/>
    <property type="match status" value="2"/>
</dbReference>
<accession>A0A183DDM2</accession>
<dbReference type="CDD" id="cd11304">
    <property type="entry name" value="Cadherin_repeat"/>
    <property type="match status" value="1"/>
</dbReference>
<name>A0A183DDM2_9BILA</name>
<evidence type="ECO:0000259" key="9">
    <source>
        <dbReference type="PROSITE" id="PS50268"/>
    </source>
</evidence>
<keyword evidence="2" id="KW-0812">Transmembrane</keyword>
<evidence type="ECO:0000256" key="3">
    <source>
        <dbReference type="ARBA" id="ARBA00022737"/>
    </source>
</evidence>
<evidence type="ECO:0000256" key="5">
    <source>
        <dbReference type="ARBA" id="ARBA00022989"/>
    </source>
</evidence>
<reference evidence="12" key="1">
    <citation type="submission" date="2016-06" db="UniProtKB">
        <authorList>
            <consortium name="WormBaseParasite"/>
        </authorList>
    </citation>
    <scope>IDENTIFICATION</scope>
</reference>
<keyword evidence="4 8" id="KW-0106">Calcium</keyword>
<evidence type="ECO:0000256" key="6">
    <source>
        <dbReference type="ARBA" id="ARBA00023136"/>
    </source>
</evidence>
<dbReference type="Proteomes" id="UP000271098">
    <property type="component" value="Unassembled WGS sequence"/>
</dbReference>
<dbReference type="OrthoDB" id="6252479at2759"/>
<keyword evidence="3" id="KW-0677">Repeat</keyword>
<keyword evidence="11" id="KW-1185">Reference proteome</keyword>
<evidence type="ECO:0000313" key="11">
    <source>
        <dbReference type="Proteomes" id="UP000271098"/>
    </source>
</evidence>
<dbReference type="GO" id="GO:0005509">
    <property type="term" value="F:calcium ion binding"/>
    <property type="evidence" value="ECO:0007669"/>
    <property type="project" value="UniProtKB-UniRule"/>
</dbReference>
<keyword evidence="5" id="KW-1133">Transmembrane helix</keyword>
<feature type="domain" description="Cadherin" evidence="9">
    <location>
        <begin position="8"/>
        <end position="102"/>
    </location>
</feature>
<reference evidence="10 11" key="2">
    <citation type="submission" date="2018-11" db="EMBL/GenBank/DDBJ databases">
        <authorList>
            <consortium name="Pathogen Informatics"/>
        </authorList>
    </citation>
    <scope>NUCLEOTIDE SEQUENCE [LARGE SCALE GENOMIC DNA]</scope>
</reference>
<dbReference type="SMART" id="SM00112">
    <property type="entry name" value="CA"/>
    <property type="match status" value="1"/>
</dbReference>
<dbReference type="InterPro" id="IPR050174">
    <property type="entry name" value="Protocadherin/Cadherin-CA"/>
</dbReference>
<dbReference type="Pfam" id="PF00028">
    <property type="entry name" value="Cadherin"/>
    <property type="match status" value="1"/>
</dbReference>
<organism evidence="12">
    <name type="scientific">Gongylonema pulchrum</name>
    <dbReference type="NCBI Taxonomy" id="637853"/>
    <lineage>
        <taxon>Eukaryota</taxon>
        <taxon>Metazoa</taxon>
        <taxon>Ecdysozoa</taxon>
        <taxon>Nematoda</taxon>
        <taxon>Chromadorea</taxon>
        <taxon>Rhabditida</taxon>
        <taxon>Spirurina</taxon>
        <taxon>Spiruromorpha</taxon>
        <taxon>Spiruroidea</taxon>
        <taxon>Gongylonematidae</taxon>
        <taxon>Gongylonema</taxon>
    </lineage>
</organism>
<sequence>MGQLLFVESFNSASQIRMELIDGDLYSVGSITYGFANSVNSEYLKFFDIDPGTGVITAISALDREIHDYYELPVMAVDAAGHTAKAKAVIDVVDVNDNAPLFEQNALHLRIAEDEAPGKELLKLKAYGGDANETITYTLQASTDILKYLNIDSGSGEWHS</sequence>
<dbReference type="InterPro" id="IPR002126">
    <property type="entry name" value="Cadherin-like_dom"/>
</dbReference>
<dbReference type="EMBL" id="UYRT01016687">
    <property type="protein sequence ID" value="VDK56216.1"/>
    <property type="molecule type" value="Genomic_DNA"/>
</dbReference>
<protein>
    <submittedName>
        <fullName evidence="12">CA domain-containing protein</fullName>
    </submittedName>
</protein>
<dbReference type="InterPro" id="IPR015919">
    <property type="entry name" value="Cadherin-like_sf"/>
</dbReference>
<evidence type="ECO:0000313" key="12">
    <source>
        <dbReference type="WBParaSite" id="GPUH_0000682201-mRNA-1"/>
    </source>
</evidence>
<dbReference type="PANTHER" id="PTHR24028:SF146">
    <property type="entry name" value="CADHERIN 96CB, ISOFORM D-RELATED"/>
    <property type="match status" value="1"/>
</dbReference>
<keyword evidence="6" id="KW-0472">Membrane</keyword>
<comment type="subcellular location">
    <subcellularLocation>
        <location evidence="1">Membrane</location>
        <topology evidence="1">Single-pass membrane protein</topology>
    </subcellularLocation>
</comment>
<evidence type="ECO:0000313" key="10">
    <source>
        <dbReference type="EMBL" id="VDK56216.1"/>
    </source>
</evidence>
<keyword evidence="7" id="KW-0325">Glycoprotein</keyword>
<evidence type="ECO:0000256" key="2">
    <source>
        <dbReference type="ARBA" id="ARBA00022692"/>
    </source>
</evidence>
<dbReference type="PANTHER" id="PTHR24028">
    <property type="entry name" value="CADHERIN-87A"/>
    <property type="match status" value="1"/>
</dbReference>
<dbReference type="InterPro" id="IPR020894">
    <property type="entry name" value="Cadherin_CS"/>
</dbReference>
<dbReference type="PROSITE" id="PS00232">
    <property type="entry name" value="CADHERIN_1"/>
    <property type="match status" value="1"/>
</dbReference>
<dbReference type="AlphaFoldDB" id="A0A183DDM2"/>
<dbReference type="GO" id="GO:0007156">
    <property type="term" value="P:homophilic cell adhesion via plasma membrane adhesion molecules"/>
    <property type="evidence" value="ECO:0007669"/>
    <property type="project" value="InterPro"/>
</dbReference>